<evidence type="ECO:0000256" key="6">
    <source>
        <dbReference type="ARBA" id="ARBA00022842"/>
    </source>
</evidence>
<dbReference type="InterPro" id="IPR006171">
    <property type="entry name" value="TOPRIM_dom"/>
</dbReference>
<keyword evidence="8 10" id="KW-0238">DNA-binding</keyword>
<comment type="caution">
    <text evidence="14">The sequence shown here is derived from an EMBL/GenBank/DDBJ whole genome shotgun (WGS) entry which is preliminary data.</text>
</comment>
<dbReference type="InterPro" id="IPR003601">
    <property type="entry name" value="Topo_IA_2"/>
</dbReference>
<dbReference type="PROSITE" id="PS00396">
    <property type="entry name" value="TOPO_IA_1"/>
    <property type="match status" value="1"/>
</dbReference>
<comment type="subunit">
    <text evidence="10">Monomer.</text>
</comment>
<dbReference type="Gene3D" id="3.30.65.10">
    <property type="entry name" value="Bacterial Topoisomerase I, domain 1"/>
    <property type="match status" value="2"/>
</dbReference>
<comment type="similarity">
    <text evidence="2 10">Belongs to the type IA topoisomerase family.</text>
</comment>
<evidence type="ECO:0000256" key="4">
    <source>
        <dbReference type="ARBA" id="ARBA00022771"/>
    </source>
</evidence>
<feature type="domain" description="Topo IA-type catalytic" evidence="13">
    <location>
        <begin position="150"/>
        <end position="575"/>
    </location>
</feature>
<comment type="catalytic activity">
    <reaction evidence="1 10">
        <text>ATP-independent breakage of single-stranded DNA, followed by passage and rejoining.</text>
        <dbReference type="EC" id="5.6.2.1"/>
    </reaction>
</comment>
<dbReference type="InterPro" id="IPR013826">
    <property type="entry name" value="Topo_IA_cen_sub3"/>
</dbReference>
<dbReference type="PANTHER" id="PTHR42785:SF1">
    <property type="entry name" value="DNA TOPOISOMERASE"/>
    <property type="match status" value="1"/>
</dbReference>
<dbReference type="InterPro" id="IPR023406">
    <property type="entry name" value="Topo_IA_AS"/>
</dbReference>
<dbReference type="InterPro" id="IPR034149">
    <property type="entry name" value="TOPRIM_TopoI"/>
</dbReference>
<evidence type="ECO:0000259" key="13">
    <source>
        <dbReference type="PROSITE" id="PS52039"/>
    </source>
</evidence>
<dbReference type="GO" id="GO:0003917">
    <property type="term" value="F:DNA topoisomerase type I (single strand cut, ATP-independent) activity"/>
    <property type="evidence" value="ECO:0007669"/>
    <property type="project" value="UniProtKB-UniRule"/>
</dbReference>
<dbReference type="Gene3D" id="1.10.290.10">
    <property type="entry name" value="Topoisomerase I, domain 4"/>
    <property type="match status" value="1"/>
</dbReference>
<keyword evidence="6" id="KW-0460">Magnesium</keyword>
<dbReference type="Gene3D" id="1.10.460.10">
    <property type="entry name" value="Topoisomerase I, domain 2"/>
    <property type="match status" value="1"/>
</dbReference>
<feature type="domain" description="Toprim" evidence="12">
    <location>
        <begin position="24"/>
        <end position="134"/>
    </location>
</feature>
<dbReference type="Pfam" id="PF01131">
    <property type="entry name" value="Topoisom_bac"/>
    <property type="match status" value="1"/>
</dbReference>
<feature type="site" description="Interaction with DNA" evidence="10">
    <location>
        <position position="160"/>
    </location>
</feature>
<evidence type="ECO:0000256" key="11">
    <source>
        <dbReference type="SAM" id="MobiDB-lite"/>
    </source>
</evidence>
<dbReference type="InterPro" id="IPR013497">
    <property type="entry name" value="Topo_IA_cen"/>
</dbReference>
<evidence type="ECO:0000256" key="7">
    <source>
        <dbReference type="ARBA" id="ARBA00023029"/>
    </source>
</evidence>
<dbReference type="PROSITE" id="PS52039">
    <property type="entry name" value="TOPO_IA_2"/>
    <property type="match status" value="1"/>
</dbReference>
<dbReference type="Proteomes" id="UP001212401">
    <property type="component" value="Unassembled WGS sequence"/>
</dbReference>
<dbReference type="EMBL" id="JAKHPH010000003">
    <property type="protein sequence ID" value="MCZ3667015.1"/>
    <property type="molecule type" value="Genomic_DNA"/>
</dbReference>
<evidence type="ECO:0000313" key="14">
    <source>
        <dbReference type="EMBL" id="MCZ3667015.1"/>
    </source>
</evidence>
<feature type="active site" description="O-(5'-phospho-DNA)-tyrosine intermediate" evidence="10">
    <location>
        <position position="320"/>
    </location>
</feature>
<feature type="site" description="Interaction with DNA" evidence="10">
    <location>
        <position position="161"/>
    </location>
</feature>
<dbReference type="InterPro" id="IPR000380">
    <property type="entry name" value="Topo_IA"/>
</dbReference>
<dbReference type="GO" id="GO:0008270">
    <property type="term" value="F:zinc ion binding"/>
    <property type="evidence" value="ECO:0007669"/>
    <property type="project" value="UniProtKB-KW"/>
</dbReference>
<dbReference type="HAMAP" id="MF_00952">
    <property type="entry name" value="Topoisom_1_prok"/>
    <property type="match status" value="1"/>
</dbReference>
<keyword evidence="3" id="KW-0479">Metal-binding</keyword>
<dbReference type="InterPro" id="IPR013825">
    <property type="entry name" value="Topo_IA_cen_sub2"/>
</dbReference>
<keyword evidence="4" id="KW-0863">Zinc-finger</keyword>
<evidence type="ECO:0000256" key="10">
    <source>
        <dbReference type="HAMAP-Rule" id="MF_00952"/>
    </source>
</evidence>
<keyword evidence="7 10" id="KW-0799">Topoisomerase</keyword>
<dbReference type="GeneID" id="75082256"/>
<dbReference type="InterPro" id="IPR003602">
    <property type="entry name" value="Topo_IA_DNA-bd_dom"/>
</dbReference>
<sequence>MATSTTKKKTTSKRKTTRRAKPKKKLVIVESPSKAKTIGKFLGRSYKVVASLGHVRDLPKSRMGVDIENDYQPDYISIRGKGDVIKELRKDAKNAKAVYLASDPDREGEAIAWHVSNILKLDDSEKNRVTFNEITKDAVKEAFNEPRTINMDLVDAQQARRVLDRLVGYSISPILWKKVKKGLSAGRVQSVALNLIIQRENEIRNFKPEEYWTIDAEFKHNREKFKAAFFGENGKKVSLKNNDDVQRILGKLDKNKEFAITKVTKRERKRQPQPPFTTSTMQQDANRRLNFRTRKTMMTAQMLYEGIDIKQGAPVGLITYMRTDSTRIASIAKHEVSKFIHEEYGGEYAAVKPIKGKLPEGAQDAHEAIRPTSVFRTPAKMKPYLTNDQYKLYSLIWSRFVASQMTPEVIDTMNVNLQQNNVDFRASGSKVKFAGFTKVYKRGKEKDNLLPELKEGDNAQMISDDPAQHFTQPPARYTEAALIKKLEEDGVGRPSTYAPTLDTIQRRYYVRLVSRHFEPTELGEIVNTIIEKQFPDIVNAKFTADVEDKLDQIEEGKQNWVRVVDSFYQPFSKEVSTAESEVAKIEMKDELAGMDCDICGAPMVVKMGRYGKFYACSRFPECRNTKAIVKDTGITCPKCGQGTVVERKSKKNRVFYGCSRYPDCDFVSWDKPIGRNCPKDGYFLVEKKIKGGTQVVCPNGDYEETPQK</sequence>
<dbReference type="PROSITE" id="PS50880">
    <property type="entry name" value="TOPRIM"/>
    <property type="match status" value="1"/>
</dbReference>
<dbReference type="PRINTS" id="PR00417">
    <property type="entry name" value="PRTPISMRASEI"/>
</dbReference>
<dbReference type="SUPFAM" id="SSF56712">
    <property type="entry name" value="Prokaryotic type I DNA topoisomerase"/>
    <property type="match status" value="1"/>
</dbReference>
<dbReference type="SMART" id="SM00437">
    <property type="entry name" value="TOP1Ac"/>
    <property type="match status" value="1"/>
</dbReference>
<evidence type="ECO:0000256" key="3">
    <source>
        <dbReference type="ARBA" id="ARBA00022723"/>
    </source>
</evidence>
<dbReference type="CDD" id="cd03363">
    <property type="entry name" value="TOPRIM_TopoIA_TopoI"/>
    <property type="match status" value="1"/>
</dbReference>
<dbReference type="AlphaFoldDB" id="A0AAW5WRE5"/>
<dbReference type="PANTHER" id="PTHR42785">
    <property type="entry name" value="DNA TOPOISOMERASE, TYPE IA, CORE"/>
    <property type="match status" value="1"/>
</dbReference>
<dbReference type="GO" id="GO:0005694">
    <property type="term" value="C:chromosome"/>
    <property type="evidence" value="ECO:0007669"/>
    <property type="project" value="InterPro"/>
</dbReference>
<organism evidence="14 15">
    <name type="scientific">Limosilactobacillus vaginalis</name>
    <dbReference type="NCBI Taxonomy" id="1633"/>
    <lineage>
        <taxon>Bacteria</taxon>
        <taxon>Bacillati</taxon>
        <taxon>Bacillota</taxon>
        <taxon>Bacilli</taxon>
        <taxon>Lactobacillales</taxon>
        <taxon>Lactobacillaceae</taxon>
        <taxon>Limosilactobacillus</taxon>
    </lineage>
</organism>
<feature type="site" description="Interaction with DNA" evidence="10">
    <location>
        <position position="322"/>
    </location>
</feature>
<dbReference type="SMART" id="SM00436">
    <property type="entry name" value="TOP1Bc"/>
    <property type="match status" value="1"/>
</dbReference>
<dbReference type="SUPFAM" id="SSF57783">
    <property type="entry name" value="Zinc beta-ribbon"/>
    <property type="match status" value="1"/>
</dbReference>
<keyword evidence="9 10" id="KW-0413">Isomerase</keyword>
<keyword evidence="5" id="KW-0862">Zinc</keyword>
<evidence type="ECO:0000256" key="1">
    <source>
        <dbReference type="ARBA" id="ARBA00000213"/>
    </source>
</evidence>
<comment type="function">
    <text evidence="10">Releases the supercoiling and torsional tension of DNA, which is introduced during the DNA replication and transcription, by transiently cleaving and rejoining one strand of the DNA duplex. Introduces a single-strand break via transesterification at a target site in duplex DNA. The scissile phosphodiester is attacked by the catalytic tyrosine of the enzyme, resulting in the formation of a DNA-(5'-phosphotyrosyl)-enzyme intermediate and the expulsion of a 3'-OH DNA strand. The free DNA strand then undergoes passage around the unbroken strand, thus removing DNA supercoils. Finally, in the religation step, the DNA 3'-OH attacks the covalent intermediate to expel the active-site tyrosine and restore the DNA phosphodiester backbone.</text>
</comment>
<dbReference type="InterPro" id="IPR023405">
    <property type="entry name" value="Topo_IA_core_domain"/>
</dbReference>
<dbReference type="InterPro" id="IPR013824">
    <property type="entry name" value="Topo_IA_cen_sub1"/>
</dbReference>
<dbReference type="InterPro" id="IPR005733">
    <property type="entry name" value="TopoI_bac-type"/>
</dbReference>
<protein>
    <recommendedName>
        <fullName evidence="10">DNA topoisomerase 1</fullName>
        <ecNumber evidence="10">5.6.2.1</ecNumber>
    </recommendedName>
    <alternativeName>
        <fullName evidence="10">DNA topoisomerase I</fullName>
    </alternativeName>
</protein>
<reference evidence="14" key="1">
    <citation type="submission" date="2022-01" db="EMBL/GenBank/DDBJ databases">
        <title>VMRC isolate genome collection.</title>
        <authorList>
            <person name="France M."/>
            <person name="Rutt L."/>
            <person name="Humphrys M."/>
            <person name="Ravel J."/>
        </authorList>
    </citation>
    <scope>NUCLEOTIDE SEQUENCE</scope>
    <source>
        <strain evidence="14">C0048A1</strain>
    </source>
</reference>
<dbReference type="CDD" id="cd00186">
    <property type="entry name" value="TOP1Ac"/>
    <property type="match status" value="1"/>
</dbReference>
<dbReference type="NCBIfam" id="TIGR01051">
    <property type="entry name" value="topA_bact"/>
    <property type="match status" value="1"/>
</dbReference>
<feature type="site" description="Interaction with DNA" evidence="10">
    <location>
        <position position="54"/>
    </location>
</feature>
<dbReference type="EC" id="5.6.2.1" evidence="10"/>
<feature type="site" description="Interaction with DNA" evidence="10">
    <location>
        <position position="169"/>
    </location>
</feature>
<evidence type="ECO:0000256" key="8">
    <source>
        <dbReference type="ARBA" id="ARBA00023125"/>
    </source>
</evidence>
<feature type="site" description="Interaction with DNA" evidence="10">
    <location>
        <position position="164"/>
    </location>
</feature>
<dbReference type="InterPro" id="IPR028612">
    <property type="entry name" value="Topoisom_1_IA"/>
</dbReference>
<dbReference type="SMART" id="SM00493">
    <property type="entry name" value="TOPRIM"/>
    <property type="match status" value="1"/>
</dbReference>
<evidence type="ECO:0000313" key="15">
    <source>
        <dbReference type="Proteomes" id="UP001212401"/>
    </source>
</evidence>
<evidence type="ECO:0000256" key="9">
    <source>
        <dbReference type="ARBA" id="ARBA00023235"/>
    </source>
</evidence>
<proteinExistence type="inferred from homology"/>
<dbReference type="GO" id="GO:0006265">
    <property type="term" value="P:DNA topological change"/>
    <property type="evidence" value="ECO:0007669"/>
    <property type="project" value="UniProtKB-UniRule"/>
</dbReference>
<dbReference type="Pfam" id="PF01751">
    <property type="entry name" value="Toprim"/>
    <property type="match status" value="1"/>
</dbReference>
<evidence type="ECO:0000256" key="2">
    <source>
        <dbReference type="ARBA" id="ARBA00009446"/>
    </source>
</evidence>
<gene>
    <name evidence="10 14" type="primary">topA</name>
    <name evidence="14" type="ORF">L2724_01780</name>
</gene>
<dbReference type="Gene3D" id="2.70.20.10">
    <property type="entry name" value="Topoisomerase I, domain 3"/>
    <property type="match status" value="1"/>
</dbReference>
<dbReference type="GO" id="GO:0003677">
    <property type="term" value="F:DNA binding"/>
    <property type="evidence" value="ECO:0007669"/>
    <property type="project" value="UniProtKB-KW"/>
</dbReference>
<dbReference type="RefSeq" id="WP_191337020.1">
    <property type="nucleotide sequence ID" value="NZ_CAJFIS010000008.1"/>
</dbReference>
<evidence type="ECO:0000256" key="5">
    <source>
        <dbReference type="ARBA" id="ARBA00022833"/>
    </source>
</evidence>
<feature type="region of interest" description="Disordered" evidence="11">
    <location>
        <begin position="1"/>
        <end position="25"/>
    </location>
</feature>
<feature type="region of interest" description="Disordered" evidence="11">
    <location>
        <begin position="265"/>
        <end position="285"/>
    </location>
</feature>
<dbReference type="InterPro" id="IPR013498">
    <property type="entry name" value="Topo_IA_Znf"/>
</dbReference>
<feature type="region of interest" description="Interaction with DNA" evidence="10">
    <location>
        <begin position="184"/>
        <end position="189"/>
    </location>
</feature>
<evidence type="ECO:0000259" key="12">
    <source>
        <dbReference type="PROSITE" id="PS50880"/>
    </source>
</evidence>
<accession>A0AAW5WRE5</accession>
<name>A0AAW5WRE5_9LACO</name>
<feature type="site" description="Interaction with DNA" evidence="10">
    <location>
        <position position="176"/>
    </location>
</feature>
<dbReference type="Pfam" id="PF01396">
    <property type="entry name" value="Zn_ribbon_Top1"/>
    <property type="match status" value="2"/>
</dbReference>
<dbReference type="Gene3D" id="3.40.50.140">
    <property type="match status" value="1"/>
</dbReference>
<feature type="site" description="Interaction with DNA" evidence="10">
    <location>
        <position position="507"/>
    </location>
</feature>